<dbReference type="PANTHER" id="PTHR48200">
    <property type="entry name" value="PROTEIN, PUTATIVE-RELATED"/>
    <property type="match status" value="1"/>
</dbReference>
<evidence type="ECO:0000256" key="1">
    <source>
        <dbReference type="SAM" id="Coils"/>
    </source>
</evidence>
<dbReference type="PANTHER" id="PTHR48200:SF1">
    <property type="entry name" value="AMINOTRANSFERASE-LIKE PLANT MOBILE DOMAIN-CONTAINING PROTEIN"/>
    <property type="match status" value="1"/>
</dbReference>
<keyword evidence="2" id="KW-0732">Signal</keyword>
<protein>
    <submittedName>
        <fullName evidence="3">Uncharacterized protein</fullName>
    </submittedName>
</protein>
<sequence>MGEGRFIGCAQLLLVWFHSYFWKVDKEKDGWRSFKIFEMKMLNGKLLRWCLTRFCIDVGTSIGSLYLEFGELSNIPLCSGNNYKGKIREMSNAWKQTQWMKRFTVRAMINLRYHGWQGKRINNNIPEPSHESSQSIEEHLRVIPSELEIIRKDFERRNTELEKRIEQMEEEKRNLRLDADVQKLEVGRLRKGKAKAEEDLDSLKTDYKKLRLSMRTVGLGKTLDQWREEIQEEKKKVDK</sequence>
<feature type="non-terminal residue" evidence="3">
    <location>
        <position position="239"/>
    </location>
</feature>
<name>A0A7J9L7U6_GOSSC</name>
<keyword evidence="1" id="KW-0175">Coiled coil</keyword>
<reference evidence="3 4" key="1">
    <citation type="journal article" date="2019" name="Genome Biol. Evol.">
        <title>Insights into the evolution of the New World diploid cottons (Gossypium, subgenus Houzingenia) based on genome sequencing.</title>
        <authorList>
            <person name="Grover C.E."/>
            <person name="Arick M.A. 2nd"/>
            <person name="Thrash A."/>
            <person name="Conover J.L."/>
            <person name="Sanders W.S."/>
            <person name="Peterson D.G."/>
            <person name="Frelichowski J.E."/>
            <person name="Scheffler J.A."/>
            <person name="Scheffler B.E."/>
            <person name="Wendel J.F."/>
        </authorList>
    </citation>
    <scope>NUCLEOTIDE SEQUENCE [LARGE SCALE GENOMIC DNA]</scope>
    <source>
        <strain evidence="3">1</strain>
        <tissue evidence="3">Leaf</tissue>
    </source>
</reference>
<proteinExistence type="predicted"/>
<feature type="coiled-coil region" evidence="1">
    <location>
        <begin position="151"/>
        <end position="213"/>
    </location>
</feature>
<dbReference type="EMBL" id="JABFAF010000005">
    <property type="protein sequence ID" value="MBA0854753.1"/>
    <property type="molecule type" value="Genomic_DNA"/>
</dbReference>
<feature type="signal peptide" evidence="2">
    <location>
        <begin position="1"/>
        <end position="26"/>
    </location>
</feature>
<feature type="chain" id="PRO_5029846636" evidence="2">
    <location>
        <begin position="27"/>
        <end position="239"/>
    </location>
</feature>
<keyword evidence="4" id="KW-1185">Reference proteome</keyword>
<gene>
    <name evidence="3" type="ORF">Goshw_004481</name>
</gene>
<evidence type="ECO:0000313" key="4">
    <source>
        <dbReference type="Proteomes" id="UP000593576"/>
    </source>
</evidence>
<evidence type="ECO:0000256" key="2">
    <source>
        <dbReference type="SAM" id="SignalP"/>
    </source>
</evidence>
<accession>A0A7J9L7U6</accession>
<dbReference type="Proteomes" id="UP000593576">
    <property type="component" value="Unassembled WGS sequence"/>
</dbReference>
<organism evidence="3 4">
    <name type="scientific">Gossypium schwendimanii</name>
    <name type="common">Cotton</name>
    <dbReference type="NCBI Taxonomy" id="34291"/>
    <lineage>
        <taxon>Eukaryota</taxon>
        <taxon>Viridiplantae</taxon>
        <taxon>Streptophyta</taxon>
        <taxon>Embryophyta</taxon>
        <taxon>Tracheophyta</taxon>
        <taxon>Spermatophyta</taxon>
        <taxon>Magnoliopsida</taxon>
        <taxon>eudicotyledons</taxon>
        <taxon>Gunneridae</taxon>
        <taxon>Pentapetalae</taxon>
        <taxon>rosids</taxon>
        <taxon>malvids</taxon>
        <taxon>Malvales</taxon>
        <taxon>Malvaceae</taxon>
        <taxon>Malvoideae</taxon>
        <taxon>Gossypium</taxon>
    </lineage>
</organism>
<dbReference type="OrthoDB" id="990598at2759"/>
<comment type="caution">
    <text evidence="3">The sequence shown here is derived from an EMBL/GenBank/DDBJ whole genome shotgun (WGS) entry which is preliminary data.</text>
</comment>
<dbReference type="AlphaFoldDB" id="A0A7J9L7U6"/>
<evidence type="ECO:0000313" key="3">
    <source>
        <dbReference type="EMBL" id="MBA0854753.1"/>
    </source>
</evidence>